<evidence type="ECO:0000313" key="1">
    <source>
        <dbReference type="EMBL" id="RAH75782.1"/>
    </source>
</evidence>
<dbReference type="Gene3D" id="1.20.1290.10">
    <property type="entry name" value="AhpD-like"/>
    <property type="match status" value="1"/>
</dbReference>
<dbReference type="RefSeq" id="XP_025521676.1">
    <property type="nucleotide sequence ID" value="XM_025677400.1"/>
</dbReference>
<gene>
    <name evidence="1" type="ORF">BO86DRAFT_460332</name>
</gene>
<dbReference type="AlphaFoldDB" id="A0A8T8WJE3"/>
<organism evidence="1 2">
    <name type="scientific">Aspergillus japonicus CBS 114.51</name>
    <dbReference type="NCBI Taxonomy" id="1448312"/>
    <lineage>
        <taxon>Eukaryota</taxon>
        <taxon>Fungi</taxon>
        <taxon>Dikarya</taxon>
        <taxon>Ascomycota</taxon>
        <taxon>Pezizomycotina</taxon>
        <taxon>Eurotiomycetes</taxon>
        <taxon>Eurotiomycetidae</taxon>
        <taxon>Eurotiales</taxon>
        <taxon>Aspergillaceae</taxon>
        <taxon>Aspergillus</taxon>
        <taxon>Aspergillus subgen. Circumdati</taxon>
    </lineage>
</organism>
<protein>
    <recommendedName>
        <fullName evidence="3">4-carboxymuconolactone decarboxylase family protein</fullName>
    </recommendedName>
</protein>
<dbReference type="GeneID" id="37181093"/>
<dbReference type="PANTHER" id="PTHR34846:SF11">
    <property type="entry name" value="4-CARBOXYMUCONOLACTONE DECARBOXYLASE FAMILY PROTEIN (AFU_ORTHOLOGUE AFUA_6G11590)"/>
    <property type="match status" value="1"/>
</dbReference>
<proteinExistence type="predicted"/>
<evidence type="ECO:0000313" key="2">
    <source>
        <dbReference type="Proteomes" id="UP000249497"/>
    </source>
</evidence>
<dbReference type="SUPFAM" id="SSF69118">
    <property type="entry name" value="AhpD-like"/>
    <property type="match status" value="1"/>
</dbReference>
<dbReference type="InterPro" id="IPR029032">
    <property type="entry name" value="AhpD-like"/>
</dbReference>
<name>A0A8T8WJE3_ASPJA</name>
<reference evidence="1 2" key="1">
    <citation type="submission" date="2018-02" db="EMBL/GenBank/DDBJ databases">
        <title>The genomes of Aspergillus section Nigri reveals drivers in fungal speciation.</title>
        <authorList>
            <consortium name="DOE Joint Genome Institute"/>
            <person name="Vesth T.C."/>
            <person name="Nybo J."/>
            <person name="Theobald S."/>
            <person name="Brandl J."/>
            <person name="Frisvad J.C."/>
            <person name="Nielsen K.F."/>
            <person name="Lyhne E.K."/>
            <person name="Kogle M.E."/>
            <person name="Kuo A."/>
            <person name="Riley R."/>
            <person name="Clum A."/>
            <person name="Nolan M."/>
            <person name="Lipzen A."/>
            <person name="Salamov A."/>
            <person name="Henrissat B."/>
            <person name="Wiebenga A."/>
            <person name="De vries R.P."/>
            <person name="Grigoriev I.V."/>
            <person name="Mortensen U.H."/>
            <person name="Andersen M.R."/>
            <person name="Baker S.E."/>
        </authorList>
    </citation>
    <scope>NUCLEOTIDE SEQUENCE [LARGE SCALE GENOMIC DNA]</scope>
    <source>
        <strain evidence="1 2">CBS 114.51</strain>
    </source>
</reference>
<evidence type="ECO:0008006" key="3">
    <source>
        <dbReference type="Google" id="ProtNLM"/>
    </source>
</evidence>
<dbReference type="EMBL" id="KZ824911">
    <property type="protein sequence ID" value="RAH75782.1"/>
    <property type="molecule type" value="Genomic_DNA"/>
</dbReference>
<dbReference type="OrthoDB" id="9998495at2759"/>
<accession>A0A8T8WJE3</accession>
<dbReference type="Proteomes" id="UP000249497">
    <property type="component" value="Unassembled WGS sequence"/>
</dbReference>
<sequence length="190" mass="21260">MRLTYLSEDLTTLSPEDEAICERIRARRGPIGLLGIDRTLLHAPKIADGWSTLLGAVRTQTSLEEDIREIAICRPCRLNTTWTEWQPHEALLRKASGMTEEGIEVVKQRHPPQQGSLNDRQWAVLQYADAMTIAVDVPPALVHRLQEVGFSPQEIVEITATVAAYNFTCRFVLALDVSEGIAAAPAWFRE</sequence>
<keyword evidence="2" id="KW-1185">Reference proteome</keyword>
<dbReference type="PANTHER" id="PTHR34846">
    <property type="entry name" value="4-CARBOXYMUCONOLACTONE DECARBOXYLASE FAMILY PROTEIN (AFU_ORTHOLOGUE AFUA_6G11590)"/>
    <property type="match status" value="1"/>
</dbReference>